<dbReference type="PANTHER" id="PTHR23244">
    <property type="entry name" value="KELCH REPEAT DOMAIN"/>
    <property type="match status" value="1"/>
</dbReference>
<proteinExistence type="predicted"/>
<sequence length="352" mass="41190">MNKSYDSLGRYMKIKLIVSILLTILSFSSYSQTETAIGVRNAQAMAYNSDESKIYLFGGANHEKVMNDLWCFEKDEWIQIDLNNKPEPRTFSNLVYDSKNERLILFGGNKVLFGDGSNSNTLLNDTWEFKNGQWKKLTTKGTPQPRAEAAMVYDEIRNRVVLFGGYTFQDKSYKKLNDTWEFYENEWHLITNDGPSARNGAAMIFDIKNKVSILFGGSTIDRQYGKTKGETWSWNGKKWRKFKISKTIGIFNAAMVYETNKKEILRFGGWNGKTRINETWVFRNKKWNKLNTKNSPESRNHSFMVYDEQNKRTILFGGHDGDFVYGDIWEFKDYKWKKIKNTKPQKRIENNH</sequence>
<evidence type="ECO:0008006" key="3">
    <source>
        <dbReference type="Google" id="ProtNLM"/>
    </source>
</evidence>
<reference evidence="1 2" key="1">
    <citation type="submission" date="2019-04" db="EMBL/GenBank/DDBJ databases">
        <title>Lacinutrix sp. nov., isolated from marine water.</title>
        <authorList>
            <person name="Kim W."/>
        </authorList>
    </citation>
    <scope>NUCLEOTIDE SEQUENCE [LARGE SCALE GENOMIC DNA]</scope>
    <source>
        <strain evidence="1 2">CAU 1491</strain>
    </source>
</reference>
<name>A0A4U0EYC6_9FLAO</name>
<dbReference type="InterPro" id="IPR015915">
    <property type="entry name" value="Kelch-typ_b-propeller"/>
</dbReference>
<dbReference type="Pfam" id="PF24681">
    <property type="entry name" value="Kelch_KLHDC2_KLHL20_DRC7"/>
    <property type="match status" value="1"/>
</dbReference>
<dbReference type="PANTHER" id="PTHR23244:SF456">
    <property type="entry name" value="MULTIPLE EPIDERMAL GROWTH FACTOR-LIKE DOMAINS PROTEIN 8"/>
    <property type="match status" value="1"/>
</dbReference>
<accession>A0A4U0EYC6</accession>
<protein>
    <recommendedName>
        <fullName evidence="3">Galactose oxidase</fullName>
    </recommendedName>
</protein>
<dbReference type="Gene3D" id="2.120.10.80">
    <property type="entry name" value="Kelch-type beta propeller"/>
    <property type="match status" value="2"/>
</dbReference>
<dbReference type="AlphaFoldDB" id="A0A4U0EYC6"/>
<dbReference type="RefSeq" id="WP_136841219.1">
    <property type="nucleotide sequence ID" value="NZ_SUPL01000002.1"/>
</dbReference>
<dbReference type="SUPFAM" id="SSF117281">
    <property type="entry name" value="Kelch motif"/>
    <property type="match status" value="1"/>
</dbReference>
<evidence type="ECO:0000313" key="2">
    <source>
        <dbReference type="Proteomes" id="UP000307657"/>
    </source>
</evidence>
<evidence type="ECO:0000313" key="1">
    <source>
        <dbReference type="EMBL" id="TJY37081.1"/>
    </source>
</evidence>
<gene>
    <name evidence="1" type="ORF">E5167_03805</name>
</gene>
<keyword evidence="2" id="KW-1185">Reference proteome</keyword>
<dbReference type="OrthoDB" id="996574at2"/>
<dbReference type="Proteomes" id="UP000307657">
    <property type="component" value="Unassembled WGS sequence"/>
</dbReference>
<organism evidence="1 2">
    <name type="scientific">Pontimicrobium aquaticum</name>
    <dbReference type="NCBI Taxonomy" id="2565367"/>
    <lineage>
        <taxon>Bacteria</taxon>
        <taxon>Pseudomonadati</taxon>
        <taxon>Bacteroidota</taxon>
        <taxon>Flavobacteriia</taxon>
        <taxon>Flavobacteriales</taxon>
        <taxon>Flavobacteriaceae</taxon>
        <taxon>Pontimicrobium</taxon>
    </lineage>
</organism>
<dbReference type="EMBL" id="SUPL01000002">
    <property type="protein sequence ID" value="TJY37081.1"/>
    <property type="molecule type" value="Genomic_DNA"/>
</dbReference>
<comment type="caution">
    <text evidence="1">The sequence shown here is derived from an EMBL/GenBank/DDBJ whole genome shotgun (WGS) entry which is preliminary data.</text>
</comment>